<keyword evidence="13" id="KW-1185">Reference proteome</keyword>
<comment type="cofactor">
    <cofactor evidence="1">
        <name>FAD</name>
        <dbReference type="ChEBI" id="CHEBI:57692"/>
    </cofactor>
</comment>
<evidence type="ECO:0000259" key="10">
    <source>
        <dbReference type="Pfam" id="PF01756"/>
    </source>
</evidence>
<dbReference type="OrthoDB" id="538336at2759"/>
<accession>A0A183DVH8</accession>
<dbReference type="InterPro" id="IPR055060">
    <property type="entry name" value="ACOX_C_alpha1"/>
</dbReference>
<reference evidence="12 13" key="2">
    <citation type="submission" date="2018-11" db="EMBL/GenBank/DDBJ databases">
        <authorList>
            <consortium name="Pathogen Informatics"/>
        </authorList>
    </citation>
    <scope>NUCLEOTIDE SEQUENCE [LARGE SCALE GENOMIC DNA]</scope>
</reference>
<feature type="domain" description="Acyl-CoA oxidase C-terminal" evidence="10">
    <location>
        <begin position="143"/>
        <end position="319"/>
    </location>
</feature>
<keyword evidence="5" id="KW-0274">FAD</keyword>
<dbReference type="Gene3D" id="1.20.140.10">
    <property type="entry name" value="Butyryl-CoA Dehydrogenase, subunit A, domain 3"/>
    <property type="match status" value="3"/>
</dbReference>
<dbReference type="GO" id="GO:0071949">
    <property type="term" value="F:FAD binding"/>
    <property type="evidence" value="ECO:0007669"/>
    <property type="project" value="InterPro"/>
</dbReference>
<dbReference type="GO" id="GO:0005777">
    <property type="term" value="C:peroxisome"/>
    <property type="evidence" value="ECO:0007669"/>
    <property type="project" value="UniProtKB-SubCell"/>
</dbReference>
<evidence type="ECO:0000313" key="14">
    <source>
        <dbReference type="WBParaSite" id="GPUH_0001273301-mRNA-1"/>
    </source>
</evidence>
<dbReference type="InterPro" id="IPR012258">
    <property type="entry name" value="Acyl-CoA_oxidase"/>
</dbReference>
<evidence type="ECO:0000256" key="8">
    <source>
        <dbReference type="ARBA" id="ARBA00023098"/>
    </source>
</evidence>
<evidence type="ECO:0000256" key="9">
    <source>
        <dbReference type="ARBA" id="ARBA00023140"/>
    </source>
</evidence>
<proteinExistence type="inferred from homology"/>
<dbReference type="GO" id="GO:0055088">
    <property type="term" value="P:lipid homeostasis"/>
    <property type="evidence" value="ECO:0007669"/>
    <property type="project" value="TreeGrafter"/>
</dbReference>
<keyword evidence="4" id="KW-0285">Flavoprotein</keyword>
<dbReference type="Proteomes" id="UP000271098">
    <property type="component" value="Unassembled WGS sequence"/>
</dbReference>
<name>A0A183DVH8_9BILA</name>
<gene>
    <name evidence="12" type="ORF">GPUH_LOCUS12719</name>
</gene>
<evidence type="ECO:0000256" key="5">
    <source>
        <dbReference type="ARBA" id="ARBA00022827"/>
    </source>
</evidence>
<dbReference type="GO" id="GO:0033540">
    <property type="term" value="P:fatty acid beta-oxidation using acyl-CoA oxidase"/>
    <property type="evidence" value="ECO:0007669"/>
    <property type="project" value="TreeGrafter"/>
</dbReference>
<keyword evidence="6" id="KW-0276">Fatty acid metabolism</keyword>
<dbReference type="WBParaSite" id="GPUH_0001273301-mRNA-1">
    <property type="protein sequence ID" value="GPUH_0001273301-mRNA-1"/>
    <property type="gene ID" value="GPUH_0001273301"/>
</dbReference>
<organism evidence="14">
    <name type="scientific">Gongylonema pulchrum</name>
    <dbReference type="NCBI Taxonomy" id="637853"/>
    <lineage>
        <taxon>Eukaryota</taxon>
        <taxon>Metazoa</taxon>
        <taxon>Ecdysozoa</taxon>
        <taxon>Nematoda</taxon>
        <taxon>Chromadorea</taxon>
        <taxon>Rhabditida</taxon>
        <taxon>Spirurina</taxon>
        <taxon>Spiruromorpha</taxon>
        <taxon>Spiruroidea</taxon>
        <taxon>Gongylonematidae</taxon>
        <taxon>Gongylonema</taxon>
    </lineage>
</organism>
<evidence type="ECO:0000256" key="6">
    <source>
        <dbReference type="ARBA" id="ARBA00022832"/>
    </source>
</evidence>
<protein>
    <submittedName>
        <fullName evidence="14">ACOX domain-containing protein</fullName>
    </submittedName>
</protein>
<dbReference type="AlphaFoldDB" id="A0A183DVH8"/>
<comment type="subcellular location">
    <subcellularLocation>
        <location evidence="2">Peroxisome</location>
    </subcellularLocation>
</comment>
<reference evidence="14" key="1">
    <citation type="submission" date="2016-06" db="UniProtKB">
        <authorList>
            <consortium name="WormBaseParasite"/>
        </authorList>
    </citation>
    <scope>IDENTIFICATION</scope>
</reference>
<keyword evidence="7" id="KW-0560">Oxidoreductase</keyword>
<sequence>VKNSGNNFVFSYTVKFSSKETQILDYRTQQYRILPHAARALVFLFAAEEIKNLYQKGIEQCRLACGGHGYSHASGLPEIYAFAVGGCTYEGENIVLLLQVARFLMKTVEQICSGSARLAKIMEYLVEPRRLKSSFRTWQTLSPHELMQDFEQAARNQIFSTYDYLQQLKRASGSAEVAWNSASVELCRASRLHVKCYLAQSYFERIARCREADCARILELLGELYMLFEISSHSNSFRKVNYQLSLFAERGVYEIMECLRPEAVALVDSFDFSDRELHSVLGRRDGNVYAAMLEWAKHSKLNKTEVIATFEKYLGPMMEEGRSKI</sequence>
<evidence type="ECO:0000256" key="7">
    <source>
        <dbReference type="ARBA" id="ARBA00023002"/>
    </source>
</evidence>
<evidence type="ECO:0000256" key="3">
    <source>
        <dbReference type="ARBA" id="ARBA00006288"/>
    </source>
</evidence>
<dbReference type="PANTHER" id="PTHR10909">
    <property type="entry name" value="ELECTRON TRANSPORT OXIDOREDUCTASE"/>
    <property type="match status" value="1"/>
</dbReference>
<feature type="domain" description="Acyl-CoA oxidase C-alpha1" evidence="11">
    <location>
        <begin position="56"/>
        <end position="105"/>
    </location>
</feature>
<evidence type="ECO:0000313" key="13">
    <source>
        <dbReference type="Proteomes" id="UP000271098"/>
    </source>
</evidence>
<evidence type="ECO:0000313" key="12">
    <source>
        <dbReference type="EMBL" id="VDN20933.1"/>
    </source>
</evidence>
<dbReference type="GO" id="GO:0003997">
    <property type="term" value="F:acyl-CoA oxidase activity"/>
    <property type="evidence" value="ECO:0007669"/>
    <property type="project" value="InterPro"/>
</dbReference>
<dbReference type="FunFam" id="1.20.140.10:FF:000013">
    <property type="entry name" value="Acyl-coenzyme A oxidase"/>
    <property type="match status" value="1"/>
</dbReference>
<dbReference type="GO" id="GO:0005504">
    <property type="term" value="F:fatty acid binding"/>
    <property type="evidence" value="ECO:0007669"/>
    <property type="project" value="TreeGrafter"/>
</dbReference>
<keyword evidence="9" id="KW-0576">Peroxisome</keyword>
<evidence type="ECO:0000259" key="11">
    <source>
        <dbReference type="Pfam" id="PF22924"/>
    </source>
</evidence>
<dbReference type="SUPFAM" id="SSF47203">
    <property type="entry name" value="Acyl-CoA dehydrogenase C-terminal domain-like"/>
    <property type="match status" value="2"/>
</dbReference>
<dbReference type="InterPro" id="IPR002655">
    <property type="entry name" value="Acyl-CoA_oxidase_C"/>
</dbReference>
<evidence type="ECO:0000256" key="4">
    <source>
        <dbReference type="ARBA" id="ARBA00022630"/>
    </source>
</evidence>
<comment type="similarity">
    <text evidence="3">Belongs to the acyl-CoA oxidase family.</text>
</comment>
<dbReference type="InterPro" id="IPR036250">
    <property type="entry name" value="AcylCo_DH-like_C"/>
</dbReference>
<evidence type="ECO:0000256" key="1">
    <source>
        <dbReference type="ARBA" id="ARBA00001974"/>
    </source>
</evidence>
<dbReference type="Pfam" id="PF01756">
    <property type="entry name" value="ACOX"/>
    <property type="match status" value="1"/>
</dbReference>
<dbReference type="EMBL" id="UYRT01079550">
    <property type="protein sequence ID" value="VDN20933.1"/>
    <property type="molecule type" value="Genomic_DNA"/>
</dbReference>
<dbReference type="Pfam" id="PF22924">
    <property type="entry name" value="ACOX_C_alpha1"/>
    <property type="match status" value="1"/>
</dbReference>
<dbReference type="PANTHER" id="PTHR10909:SF351">
    <property type="entry name" value="ACYL-COENZYME A OXIDASE"/>
    <property type="match status" value="1"/>
</dbReference>
<keyword evidence="8" id="KW-0443">Lipid metabolism</keyword>
<evidence type="ECO:0000256" key="2">
    <source>
        <dbReference type="ARBA" id="ARBA00004275"/>
    </source>
</evidence>